<reference evidence="3" key="1">
    <citation type="journal article" date="2011" name="Genome Biol.">
        <title>The draft genome of the carcinogenic human liver fluke Clonorchis sinensis.</title>
        <authorList>
            <person name="Wang X."/>
            <person name="Chen W."/>
            <person name="Huang Y."/>
            <person name="Sun J."/>
            <person name="Men J."/>
            <person name="Liu H."/>
            <person name="Luo F."/>
            <person name="Guo L."/>
            <person name="Lv X."/>
            <person name="Deng C."/>
            <person name="Zhou C."/>
            <person name="Fan Y."/>
            <person name="Li X."/>
            <person name="Huang L."/>
            <person name="Hu Y."/>
            <person name="Liang C."/>
            <person name="Hu X."/>
            <person name="Xu J."/>
            <person name="Yu X."/>
        </authorList>
    </citation>
    <scope>NUCLEOTIDE SEQUENCE [LARGE SCALE GENOMIC DNA]</scope>
    <source>
        <strain evidence="3">Henan</strain>
    </source>
</reference>
<organism evidence="3 4">
    <name type="scientific">Clonorchis sinensis</name>
    <name type="common">Chinese liver fluke</name>
    <dbReference type="NCBI Taxonomy" id="79923"/>
    <lineage>
        <taxon>Eukaryota</taxon>
        <taxon>Metazoa</taxon>
        <taxon>Spiralia</taxon>
        <taxon>Lophotrochozoa</taxon>
        <taxon>Platyhelminthes</taxon>
        <taxon>Trematoda</taxon>
        <taxon>Digenea</taxon>
        <taxon>Opisthorchiida</taxon>
        <taxon>Opisthorchiata</taxon>
        <taxon>Opisthorchiidae</taxon>
        <taxon>Clonorchis</taxon>
    </lineage>
</organism>
<evidence type="ECO:0000256" key="1">
    <source>
        <dbReference type="SAM" id="MobiDB-lite"/>
    </source>
</evidence>
<keyword evidence="4" id="KW-1185">Reference proteome</keyword>
<dbReference type="PANTHER" id="PTHR21301:SF11">
    <property type="entry name" value="GIY-YIG DOMAIN-CONTAINING PROTEIN"/>
    <property type="match status" value="1"/>
</dbReference>
<dbReference type="InterPro" id="IPR000477">
    <property type="entry name" value="RT_dom"/>
</dbReference>
<protein>
    <recommendedName>
        <fullName evidence="2">Reverse transcriptase domain-containing protein</fullName>
    </recommendedName>
</protein>
<dbReference type="CDD" id="cd10442">
    <property type="entry name" value="GIY-YIG_PLEs"/>
    <property type="match status" value="1"/>
</dbReference>
<evidence type="ECO:0000313" key="4">
    <source>
        <dbReference type="Proteomes" id="UP000008909"/>
    </source>
</evidence>
<dbReference type="EMBL" id="DF143903">
    <property type="protein sequence ID" value="GAA54573.1"/>
    <property type="molecule type" value="Genomic_DNA"/>
</dbReference>
<dbReference type="PROSITE" id="PS50878">
    <property type="entry name" value="RT_POL"/>
    <property type="match status" value="1"/>
</dbReference>
<name>G7YNP2_CLOSI</name>
<dbReference type="Proteomes" id="UP000008909">
    <property type="component" value="Unassembled WGS sequence"/>
</dbReference>
<feature type="region of interest" description="Disordered" evidence="1">
    <location>
        <begin position="1177"/>
        <end position="1196"/>
    </location>
</feature>
<proteinExistence type="predicted"/>
<feature type="domain" description="Reverse transcriptase" evidence="2">
    <location>
        <begin position="174"/>
        <end position="402"/>
    </location>
</feature>
<evidence type="ECO:0000259" key="2">
    <source>
        <dbReference type="PROSITE" id="PS50878"/>
    </source>
</evidence>
<dbReference type="PROSITE" id="PS00028">
    <property type="entry name" value="ZINC_FINGER_C2H2_1"/>
    <property type="match status" value="1"/>
</dbReference>
<evidence type="ECO:0000313" key="3">
    <source>
        <dbReference type="EMBL" id="GAA54573.1"/>
    </source>
</evidence>
<dbReference type="AlphaFoldDB" id="G7YNP2"/>
<dbReference type="InterPro" id="IPR013087">
    <property type="entry name" value="Znf_C2H2_type"/>
</dbReference>
<gene>
    <name evidence="3" type="ORF">CLF_103975</name>
</gene>
<dbReference type="PANTHER" id="PTHR21301">
    <property type="entry name" value="REVERSE TRANSCRIPTASE"/>
    <property type="match status" value="1"/>
</dbReference>
<accession>G7YNP2</accession>
<reference key="2">
    <citation type="submission" date="2011-10" db="EMBL/GenBank/DDBJ databases">
        <title>The genome and transcriptome sequence of Clonorchis sinensis provide insights into the carcinogenic liver fluke.</title>
        <authorList>
            <person name="Wang X."/>
            <person name="Huang Y."/>
            <person name="Chen W."/>
            <person name="Liu H."/>
            <person name="Guo L."/>
            <person name="Chen Y."/>
            <person name="Luo F."/>
            <person name="Zhou W."/>
            <person name="Sun J."/>
            <person name="Mao Q."/>
            <person name="Liang P."/>
            <person name="Zhou C."/>
            <person name="Tian Y."/>
            <person name="Men J."/>
            <person name="Lv X."/>
            <person name="Huang L."/>
            <person name="Zhou J."/>
            <person name="Hu Y."/>
            <person name="Li R."/>
            <person name="Zhang F."/>
            <person name="Lei H."/>
            <person name="Li X."/>
            <person name="Hu X."/>
            <person name="Liang C."/>
            <person name="Xu J."/>
            <person name="Wu Z."/>
            <person name="Yu X."/>
        </authorList>
    </citation>
    <scope>NUCLEOTIDE SEQUENCE</scope>
    <source>
        <strain>Henan</strain>
    </source>
</reference>
<sequence length="1196" mass="136073">MNRNSEPRLKADFMDWKPHSGLRWLIIQKHVPYPQSETLGVQRGTDDCRRQNLGLDLPQIISSASRMASSPFWCGLARMIAPEQEEDCTKQRLPKIQRRISFQLEDRSVSKRVMRAGEIIPRVESVFQNLPPMEAKKLRVQLVTVLKFQQPGAPTITPAERSALNTLIKVDNIVSTKADKGKATVVMNKSNYLQKVKQHLTNGPYRKINNANISSIMNRSKAEVGKYLRSVINHLGQGVTVEPDDILVSFDVNSLYTNVPKGNSLEIAKRLLLADTTLSERTQLTVDEIVKGIKARLNLTHFVFDSVGYTQEQGLTMQSPISPVLANIFMEEFEQKALCGFPHPPKVFWHYVNDTFVVMKLNKVIMNKLRGSGYPASLIRRQLRRVLVPLTKPKREWLGTAVTPYKPGTSEIIRRILNTAYIRVGFQRGNTLRSALVQLKDSLPENRTGDCIYKIKCSDCIKVYVGQTARELHTRIGEHKRKINRPPRNADEYRVLLKNSAIAEHALDTGHKMLSPSTKGSQLSQAHKYQRNLPAATVVNHHSVAEKWEHHAGMLFFAQTCTEFTQHSVIKVYMFCPVVSICGFVLVKSQDRRIDVKFSVNNQALLLIDVVYLLQLSLVHAGRLRVNVVRHSRYGNPTSRYDALLIRLLKTLRKNTTDFGLLLWAHYQPYVLLKSYKKSFESHLEAKFRRTVFYIIIPQQPIIKVWVHATVDKNIVSGAYRENWELILDATSHKCVMYWKCSQLAKSLTENCIINTPETPGEAFGLRYITGPLQKRNHFQVQLVTEGRYYSSANSPQSRTIIPVHLHMQWFQSECSKASTARTGQLLSWMLKHTHTVLIQKSSLLGISATRYCLLIRAVLLKYERTFALIRGNAIILNSYYPFSERYRDTTEVHASCTESVMHLKECTTEPSDITDKTQTTVKLDRLRVNDNLLAVQSFHREVSESDEFANFSSVLIVTPFGCENSGVVSQVGVFFILTSQRRLSLASFFLVRQQCIRKCHLSRLRHLYAHLDQLSRTYTLGFEDSLACVCCNDQELLVLVNATHTLGTAATKQSVRLFFGSVHHAIKLPARWVRPFRFYRTLSSGEFIDFYIAKTSDCRLKVLLLVGGCPGMRVSRSTCPGQLPGHGSNRRMKQKHLSSMEAFVCSDVIIQLHSTWAVAVEVARWPRIPDIRKSNGHGQEYAPLTSSSESETRVQ</sequence>